<proteinExistence type="predicted"/>
<gene>
    <name evidence="2" type="ORF">J5V48_01390</name>
</gene>
<dbReference type="Proteomes" id="UP000731465">
    <property type="component" value="Unassembled WGS sequence"/>
</dbReference>
<dbReference type="InterPro" id="IPR012341">
    <property type="entry name" value="6hp_glycosidase-like_sf"/>
</dbReference>
<dbReference type="SUPFAM" id="SSF48208">
    <property type="entry name" value="Six-hairpin glycosidases"/>
    <property type="match status" value="1"/>
</dbReference>
<keyword evidence="1" id="KW-0732">Signal</keyword>
<name>A0ABS7DE89_9GAMM</name>
<keyword evidence="3" id="KW-1185">Reference proteome</keyword>
<evidence type="ECO:0000256" key="1">
    <source>
        <dbReference type="SAM" id="SignalP"/>
    </source>
</evidence>
<comment type="caution">
    <text evidence="2">The sequence shown here is derived from an EMBL/GenBank/DDBJ whole genome shotgun (WGS) entry which is preliminary data.</text>
</comment>
<evidence type="ECO:0000313" key="3">
    <source>
        <dbReference type="Proteomes" id="UP000731465"/>
    </source>
</evidence>
<organism evidence="2 3">
    <name type="scientific">Succinivibrio faecicola</name>
    <dbReference type="NCBI Taxonomy" id="2820300"/>
    <lineage>
        <taxon>Bacteria</taxon>
        <taxon>Pseudomonadati</taxon>
        <taxon>Pseudomonadota</taxon>
        <taxon>Gammaproteobacteria</taxon>
        <taxon>Aeromonadales</taxon>
        <taxon>Succinivibrionaceae</taxon>
        <taxon>Succinivibrio</taxon>
    </lineage>
</organism>
<accession>A0ABS7DE89</accession>
<feature type="chain" id="PRO_5045568013" description="N-acylglucosamine 2-epimerase" evidence="1">
    <location>
        <begin position="21"/>
        <end position="484"/>
    </location>
</feature>
<sequence length="484" mass="56286">MKKILTIAALTLSLCLNAQAKQNLDYLPTYEQWQDHTHSLMKFWLHKDAKGVPEGNFPTWRCDDGTLRNQKHCKNEKNIEWIKNRTGYDYVRMQARQTFAYGALFNLTGDKEALRLHKAGVKFLIENALDKDGGFHSILVNGKPLNIAKDGISDERLARTTQDLSYALVGLAMNAYLTHDPETIRIIQDTKKYIYDTYFDNKQNLMKWCLKDTEFDKTTQKELVALLDQLNAYMILTWRLLPEDDKVAWSKNIRKTVRAINKNFYNRKYNRFFGCTDNNTCFDYSKGRHLDNGHSVKAFWMEYLAALGLDDDKLEHFAKKGMKSVLRAALKDDKSGWYEDLAKNDASWWVYAELDQAALTLALTDDYVLSDTLRPWLFKYTDKTYGELKHSGLKTHFWRNGFHSCEHALIGTILSNGIRYNYCDEDKQCKTLNRTKLYFAPVDMNDNNFTPYLYRGKIADVNNNGDIKEITFSKIKLPDEVIDD</sequence>
<dbReference type="Gene3D" id="1.50.10.10">
    <property type="match status" value="1"/>
</dbReference>
<dbReference type="RefSeq" id="WP_219936187.1">
    <property type="nucleotide sequence ID" value="NZ_JAGFNY010000002.1"/>
</dbReference>
<reference evidence="2 3" key="1">
    <citation type="submission" date="2021-03" db="EMBL/GenBank/DDBJ databases">
        <title>Succinivibrio sp. nov. isolated from feces of cow.</title>
        <authorList>
            <person name="Choi J.-Y."/>
        </authorList>
    </citation>
    <scope>NUCLEOTIDE SEQUENCE [LARGE SCALE GENOMIC DNA]</scope>
    <source>
        <strain evidence="2 3">AGMB01872</strain>
    </source>
</reference>
<dbReference type="PANTHER" id="PTHR15108">
    <property type="entry name" value="N-ACYLGLUCOSAMINE-2-EPIMERASE"/>
    <property type="match status" value="1"/>
</dbReference>
<dbReference type="InterPro" id="IPR008928">
    <property type="entry name" value="6-hairpin_glycosidase_sf"/>
</dbReference>
<dbReference type="EMBL" id="JAGFNY010000002">
    <property type="protein sequence ID" value="MBW7569543.1"/>
    <property type="molecule type" value="Genomic_DNA"/>
</dbReference>
<evidence type="ECO:0000313" key="2">
    <source>
        <dbReference type="EMBL" id="MBW7569543.1"/>
    </source>
</evidence>
<protein>
    <recommendedName>
        <fullName evidence="4">N-acylglucosamine 2-epimerase</fullName>
    </recommendedName>
</protein>
<feature type="signal peptide" evidence="1">
    <location>
        <begin position="1"/>
        <end position="20"/>
    </location>
</feature>
<evidence type="ECO:0008006" key="4">
    <source>
        <dbReference type="Google" id="ProtNLM"/>
    </source>
</evidence>